<accession>A0ABW6BJJ4</accession>
<name>A0ABW6BJJ4_9SPHI</name>
<sequence length="70" mass="8346">MRKYIDIDVMQLSDIDDALQKIVAISFIDKPPLAEWKIYSKQDVMKLMNMTETTYNRNLKKKILKPMRLI</sequence>
<proteinExistence type="predicted"/>
<organism evidence="1 2">
    <name type="scientific">Sphingobacterium bambusae</name>
    <dbReference type="NCBI Taxonomy" id="662858"/>
    <lineage>
        <taxon>Bacteria</taxon>
        <taxon>Pseudomonadati</taxon>
        <taxon>Bacteroidota</taxon>
        <taxon>Sphingobacteriia</taxon>
        <taxon>Sphingobacteriales</taxon>
        <taxon>Sphingobacteriaceae</taxon>
        <taxon>Sphingobacterium</taxon>
    </lineage>
</organism>
<keyword evidence="2" id="KW-1185">Reference proteome</keyword>
<evidence type="ECO:0000313" key="1">
    <source>
        <dbReference type="EMBL" id="MFD2968401.1"/>
    </source>
</evidence>
<protein>
    <submittedName>
        <fullName evidence="1">Uncharacterized protein</fullName>
    </submittedName>
</protein>
<dbReference type="Proteomes" id="UP001597525">
    <property type="component" value="Unassembled WGS sequence"/>
</dbReference>
<gene>
    <name evidence="1" type="ORF">ACFS7Y_13455</name>
</gene>
<dbReference type="RefSeq" id="WP_320185613.1">
    <property type="nucleotide sequence ID" value="NZ_CP138332.1"/>
</dbReference>
<comment type="caution">
    <text evidence="1">The sequence shown here is derived from an EMBL/GenBank/DDBJ whole genome shotgun (WGS) entry which is preliminary data.</text>
</comment>
<evidence type="ECO:0000313" key="2">
    <source>
        <dbReference type="Proteomes" id="UP001597525"/>
    </source>
</evidence>
<reference evidence="2" key="1">
    <citation type="journal article" date="2019" name="Int. J. Syst. Evol. Microbiol.">
        <title>The Global Catalogue of Microorganisms (GCM) 10K type strain sequencing project: providing services to taxonomists for standard genome sequencing and annotation.</title>
        <authorList>
            <consortium name="The Broad Institute Genomics Platform"/>
            <consortium name="The Broad Institute Genome Sequencing Center for Infectious Disease"/>
            <person name="Wu L."/>
            <person name="Ma J."/>
        </authorList>
    </citation>
    <scope>NUCLEOTIDE SEQUENCE [LARGE SCALE GENOMIC DNA]</scope>
    <source>
        <strain evidence="2">KCTC 22814</strain>
    </source>
</reference>
<dbReference type="EMBL" id="JBHUPB010000008">
    <property type="protein sequence ID" value="MFD2968401.1"/>
    <property type="molecule type" value="Genomic_DNA"/>
</dbReference>